<accession>A0A9D1VBR8</accession>
<comment type="caution">
    <text evidence="2">The sequence shown here is derived from an EMBL/GenBank/DDBJ whole genome shotgun (WGS) entry which is preliminary data.</text>
</comment>
<proteinExistence type="predicted"/>
<gene>
    <name evidence="2" type="ORF">H9862_06685</name>
</gene>
<dbReference type="GO" id="GO:0006508">
    <property type="term" value="P:proteolysis"/>
    <property type="evidence" value="ECO:0007669"/>
    <property type="project" value="UniProtKB-KW"/>
</dbReference>
<evidence type="ECO:0000313" key="2">
    <source>
        <dbReference type="EMBL" id="HIX20267.1"/>
    </source>
</evidence>
<protein>
    <submittedName>
        <fullName evidence="2">ATP-dependent Clp protease proteolytic subunit</fullName>
    </submittedName>
</protein>
<dbReference type="Proteomes" id="UP000823964">
    <property type="component" value="Unassembled WGS sequence"/>
</dbReference>
<dbReference type="Pfam" id="PF00574">
    <property type="entry name" value="CLP_protease"/>
    <property type="match status" value="1"/>
</dbReference>
<keyword evidence="2" id="KW-0645">Protease</keyword>
<reference evidence="2" key="1">
    <citation type="journal article" date="2021" name="PeerJ">
        <title>Extensive microbial diversity within the chicken gut microbiome revealed by metagenomics and culture.</title>
        <authorList>
            <person name="Gilroy R."/>
            <person name="Ravi A."/>
            <person name="Getino M."/>
            <person name="Pursley I."/>
            <person name="Horton D.L."/>
            <person name="Alikhan N.F."/>
            <person name="Baker D."/>
            <person name="Gharbi K."/>
            <person name="Hall N."/>
            <person name="Watson M."/>
            <person name="Adriaenssens E.M."/>
            <person name="Foster-Nyarko E."/>
            <person name="Jarju S."/>
            <person name="Secka A."/>
            <person name="Antonio M."/>
            <person name="Oren A."/>
            <person name="Chaudhuri R.R."/>
            <person name="La Ragione R."/>
            <person name="Hildebrand F."/>
            <person name="Pallen M.J."/>
        </authorList>
    </citation>
    <scope>NUCLEOTIDE SEQUENCE</scope>
    <source>
        <strain evidence="2">14975</strain>
    </source>
</reference>
<sequence length="227" mass="25152">MPNSRSDLVILGAIDDSLVRHLTEELRDDRYQRHIPLRLFISSPGGSMPLALAVARLLLSLFEHIETYNLATVDSAAVCLYLTGSKRHSFAGSRFFLHPASISLTQPVTEEQLRENIRLIRSDTESMIRFYRERTNLDEATLRHWFTTPTVFTGDEAVAQGIATDLCTRIDDFSPHYLSSDLPLPLGDMAPAVPGARPELPSSLPLRNGTAQPPRDEPSGDCSVIAP</sequence>
<dbReference type="Gene3D" id="3.90.226.10">
    <property type="entry name" value="2-enoyl-CoA Hydratase, Chain A, domain 1"/>
    <property type="match status" value="1"/>
</dbReference>
<name>A0A9D1VBR8_9BACT</name>
<evidence type="ECO:0000256" key="1">
    <source>
        <dbReference type="SAM" id="MobiDB-lite"/>
    </source>
</evidence>
<keyword evidence="2" id="KW-0378">Hydrolase</keyword>
<dbReference type="AlphaFoldDB" id="A0A9D1VBR8"/>
<dbReference type="GO" id="GO:0008233">
    <property type="term" value="F:peptidase activity"/>
    <property type="evidence" value="ECO:0007669"/>
    <property type="project" value="UniProtKB-KW"/>
</dbReference>
<dbReference type="InterPro" id="IPR029045">
    <property type="entry name" value="ClpP/crotonase-like_dom_sf"/>
</dbReference>
<feature type="region of interest" description="Disordered" evidence="1">
    <location>
        <begin position="189"/>
        <end position="227"/>
    </location>
</feature>
<evidence type="ECO:0000313" key="3">
    <source>
        <dbReference type="Proteomes" id="UP000823964"/>
    </source>
</evidence>
<organism evidence="2 3">
    <name type="scientific">Candidatus Akkermansia intestinigallinarum</name>
    <dbReference type="NCBI Taxonomy" id="2838431"/>
    <lineage>
        <taxon>Bacteria</taxon>
        <taxon>Pseudomonadati</taxon>
        <taxon>Verrucomicrobiota</taxon>
        <taxon>Verrucomicrobiia</taxon>
        <taxon>Verrucomicrobiales</taxon>
        <taxon>Akkermansiaceae</taxon>
        <taxon>Akkermansia</taxon>
    </lineage>
</organism>
<dbReference type="InterPro" id="IPR023562">
    <property type="entry name" value="ClpP/TepA"/>
</dbReference>
<dbReference type="SUPFAM" id="SSF52096">
    <property type="entry name" value="ClpP/crotonase"/>
    <property type="match status" value="1"/>
</dbReference>
<dbReference type="EMBL" id="DXFQ01000122">
    <property type="protein sequence ID" value="HIX20267.1"/>
    <property type="molecule type" value="Genomic_DNA"/>
</dbReference>
<reference evidence="2" key="2">
    <citation type="submission" date="2021-04" db="EMBL/GenBank/DDBJ databases">
        <authorList>
            <person name="Gilroy R."/>
        </authorList>
    </citation>
    <scope>NUCLEOTIDE SEQUENCE</scope>
    <source>
        <strain evidence="2">14975</strain>
    </source>
</reference>